<dbReference type="InterPro" id="IPR027417">
    <property type="entry name" value="P-loop_NTPase"/>
</dbReference>
<dbReference type="PROSITE" id="PS50082">
    <property type="entry name" value="WD_REPEATS_2"/>
    <property type="match status" value="3"/>
</dbReference>
<dbReference type="PANTHER" id="PTHR10622:SF13">
    <property type="entry name" value="NACHT DOMAIN-CONTAINING PROTEIN"/>
    <property type="match status" value="1"/>
</dbReference>
<organism evidence="5 6">
    <name type="scientific">Periconia macrospinosa</name>
    <dbReference type="NCBI Taxonomy" id="97972"/>
    <lineage>
        <taxon>Eukaryota</taxon>
        <taxon>Fungi</taxon>
        <taxon>Dikarya</taxon>
        <taxon>Ascomycota</taxon>
        <taxon>Pezizomycotina</taxon>
        <taxon>Dothideomycetes</taxon>
        <taxon>Pleosporomycetidae</taxon>
        <taxon>Pleosporales</taxon>
        <taxon>Massarineae</taxon>
        <taxon>Periconiaceae</taxon>
        <taxon>Periconia</taxon>
    </lineage>
</organism>
<dbReference type="Proteomes" id="UP000244855">
    <property type="component" value="Unassembled WGS sequence"/>
</dbReference>
<dbReference type="InterPro" id="IPR010730">
    <property type="entry name" value="HET"/>
</dbReference>
<accession>A0A2V1DTW7</accession>
<keyword evidence="1 3" id="KW-0853">WD repeat</keyword>
<dbReference type="SUPFAM" id="SSF52540">
    <property type="entry name" value="P-loop containing nucleoside triphosphate hydrolases"/>
    <property type="match status" value="1"/>
</dbReference>
<protein>
    <recommendedName>
        <fullName evidence="4">NACHT domain-containing protein</fullName>
    </recommendedName>
</protein>
<dbReference type="SMART" id="SM00320">
    <property type="entry name" value="WD40"/>
    <property type="match status" value="9"/>
</dbReference>
<dbReference type="Gene3D" id="2.130.10.10">
    <property type="entry name" value="YVTN repeat-like/Quinoprotein amine dehydrogenase"/>
    <property type="match status" value="3"/>
</dbReference>
<feature type="domain" description="NACHT" evidence="4">
    <location>
        <begin position="296"/>
        <end position="521"/>
    </location>
</feature>
<evidence type="ECO:0000256" key="1">
    <source>
        <dbReference type="ARBA" id="ARBA00022574"/>
    </source>
</evidence>
<evidence type="ECO:0000313" key="6">
    <source>
        <dbReference type="Proteomes" id="UP000244855"/>
    </source>
</evidence>
<gene>
    <name evidence="5" type="ORF">DM02DRAFT_591000</name>
</gene>
<dbReference type="PANTHER" id="PTHR10622">
    <property type="entry name" value="HET DOMAIN-CONTAINING PROTEIN"/>
    <property type="match status" value="1"/>
</dbReference>
<dbReference type="SUPFAM" id="SSF50998">
    <property type="entry name" value="Quinoprotein alcohol dehydrogenase-like"/>
    <property type="match status" value="1"/>
</dbReference>
<dbReference type="CDD" id="cd00200">
    <property type="entry name" value="WD40"/>
    <property type="match status" value="1"/>
</dbReference>
<dbReference type="InterPro" id="IPR001680">
    <property type="entry name" value="WD40_rpt"/>
</dbReference>
<dbReference type="InterPro" id="IPR011047">
    <property type="entry name" value="Quinoprotein_ADH-like_sf"/>
</dbReference>
<dbReference type="STRING" id="97972.A0A2V1DTW7"/>
<sequence length="1371" mass="154742">MRLLEYNKAGELVLTSFPDRGKVPPYAILSHTWSDSEEVTFKELVNGTGKGKEGYNKIVLCGQQALRDKLQYFWVDTCCIDKSDKIELRTAINSMFRWYQKAAKCYVYLPDVSSLNQKAESRSSEADWESTFRKSRWFTRGWTLQELLAPSSVQFFSRDWRRLGDKTSLKSQIHGITGIPESVLEGASIFQFTVNERLLWKEGRQTSVEEDEAYALIGILGVNVTPIYGEGKQEAFRRVLDETRASENCIRDLHSTDPRDDKRRIQDTKGGLLEGSYRWVLENSEFQKWRNSDEERFLWVKGDSGKGKTMLLCGIIDELTRSLASTELLAYFFCQATDSRINNAVSILRGLLYVLVDRKPSLVAHIRKKYDRAGSDFFENSNAWLTLSEIFSDVMDDPSLDNTYLIIDALDECVQSDLSKLLDLIVRKSATASTVKVIVSSRNVPEVEEKLEEAESKTNLSLELNSESVSTAVQVFINHRVNKLAEEKKYDKKIQKAVLDHLSSNAQDTFLWVALACQHLAGVSKWNVIRKLNRFPPGLDSLYERMMQQISESDDADRCKEILALATSFYRPVTIDELGVLAEQLEDIEDDPESIRHILGHCGSFLILREDTIFFVHQSAQEFLSKQVSEGVLPLGKEGIHWNICSNSLQAMSKTLRRDMYSLRKPGYLAEEIKCPDPDPLAAIRYPCIYWVDHLCASKNTASIQDGGIVEVFLKTKFLYLLEALSIFRSMPEGGISMTKLRNFVSDGEENISLNELVYDAYRFILSHKTAIEQAPLQAYSSALLFSPTRSLIRRLFQKEESKWVETQPAITADWSACLQTIEVENFTGIVAFSSDLTRLVAATIKHVTLWDLRSGECLKRLHLDPQRKTSSMHDQAVLSSDSNWLATTENYTIKLWKIGSCWDSNNKPDVRVLEGHTRDIQSIAFSHDSGRLVSASRDHNVRIWNTNSGECLRTLFSHDSKIFASVSADARITLLDASSGRLIQELRERIRPRQLAFSQDSKLLASVTATGNWAVNVWDTTIIKSPATHDESHYNYISSLHFSPDLSQLASVSPDSFKLWDTRTMMRLRHLESASASFSGNLVFSYDSVQLATVSDDTRIELWNTRSGKHLQTLTGHDSIINSIAFTYDSARLASMDHHGTIKIWDTGSGECLRIFHGDGHGADAYSNSLAFSQQSDRLASACGPGSRIKVLNTINGECLFVHVLKDPYGADDQIWSIVFSNDYNSAQLASSTTCKTVIVWNANDGTCLHTVSLGSSYIFNSFDASTSLLGTNSGVFKMPPIGTHNTDPGKAGLELLQFKGVNIGVHRHRLIRWDDDWIKYDSENVVWLPPDFRGGYTTMVSQNYIAMNDGVGRIWIFKVQDPFQEISES</sequence>
<reference evidence="5 6" key="1">
    <citation type="journal article" date="2018" name="Sci. Rep.">
        <title>Comparative genomics provides insights into the lifestyle and reveals functional heterogeneity of dark septate endophytic fungi.</title>
        <authorList>
            <person name="Knapp D.G."/>
            <person name="Nemeth J.B."/>
            <person name="Barry K."/>
            <person name="Hainaut M."/>
            <person name="Henrissat B."/>
            <person name="Johnson J."/>
            <person name="Kuo A."/>
            <person name="Lim J.H.P."/>
            <person name="Lipzen A."/>
            <person name="Nolan M."/>
            <person name="Ohm R.A."/>
            <person name="Tamas L."/>
            <person name="Grigoriev I.V."/>
            <person name="Spatafora J.W."/>
            <person name="Nagy L.G."/>
            <person name="Kovacs G.M."/>
        </authorList>
    </citation>
    <scope>NUCLEOTIDE SEQUENCE [LARGE SCALE GENOMIC DNA]</scope>
    <source>
        <strain evidence="5 6">DSE2036</strain>
    </source>
</reference>
<dbReference type="InterPro" id="IPR015943">
    <property type="entry name" value="WD40/YVTN_repeat-like_dom_sf"/>
</dbReference>
<dbReference type="InterPro" id="IPR007111">
    <property type="entry name" value="NACHT_NTPase"/>
</dbReference>
<evidence type="ECO:0000313" key="5">
    <source>
        <dbReference type="EMBL" id="PVI01519.1"/>
    </source>
</evidence>
<evidence type="ECO:0000256" key="3">
    <source>
        <dbReference type="PROSITE-ProRule" id="PRU00221"/>
    </source>
</evidence>
<dbReference type="Pfam" id="PF24883">
    <property type="entry name" value="NPHP3_N"/>
    <property type="match status" value="1"/>
</dbReference>
<evidence type="ECO:0000259" key="4">
    <source>
        <dbReference type="PROSITE" id="PS50837"/>
    </source>
</evidence>
<dbReference type="FunFam" id="3.40.50.300:FF:001638">
    <property type="entry name" value="NACHT and WD40 domain protein"/>
    <property type="match status" value="1"/>
</dbReference>
<feature type="repeat" description="WD" evidence="3">
    <location>
        <begin position="1083"/>
        <end position="1114"/>
    </location>
</feature>
<dbReference type="Gene3D" id="3.40.50.300">
    <property type="entry name" value="P-loop containing nucleotide triphosphate hydrolases"/>
    <property type="match status" value="1"/>
</dbReference>
<dbReference type="PROSITE" id="PS50837">
    <property type="entry name" value="NACHT"/>
    <property type="match status" value="1"/>
</dbReference>
<dbReference type="Pfam" id="PF06985">
    <property type="entry name" value="HET"/>
    <property type="match status" value="1"/>
</dbReference>
<dbReference type="OrthoDB" id="538223at2759"/>
<dbReference type="Pfam" id="PF00400">
    <property type="entry name" value="WD40"/>
    <property type="match status" value="2"/>
</dbReference>
<name>A0A2V1DTW7_9PLEO</name>
<keyword evidence="6" id="KW-1185">Reference proteome</keyword>
<dbReference type="PROSITE" id="PS00678">
    <property type="entry name" value="WD_REPEATS_1"/>
    <property type="match status" value="1"/>
</dbReference>
<dbReference type="InterPro" id="IPR019775">
    <property type="entry name" value="WD40_repeat_CS"/>
</dbReference>
<dbReference type="PROSITE" id="PS50294">
    <property type="entry name" value="WD_REPEATS_REGION"/>
    <property type="match status" value="2"/>
</dbReference>
<keyword evidence="2" id="KW-0677">Repeat</keyword>
<dbReference type="EMBL" id="KZ805356">
    <property type="protein sequence ID" value="PVI01519.1"/>
    <property type="molecule type" value="Genomic_DNA"/>
</dbReference>
<evidence type="ECO:0000256" key="2">
    <source>
        <dbReference type="ARBA" id="ARBA00022737"/>
    </source>
</evidence>
<feature type="repeat" description="WD" evidence="3">
    <location>
        <begin position="1115"/>
        <end position="1156"/>
    </location>
</feature>
<dbReference type="InterPro" id="IPR056884">
    <property type="entry name" value="NPHP3-like_N"/>
</dbReference>
<feature type="repeat" description="WD" evidence="3">
    <location>
        <begin position="914"/>
        <end position="955"/>
    </location>
</feature>
<proteinExistence type="predicted"/>